<dbReference type="EMBL" id="CZAL01000032">
    <property type="protein sequence ID" value="CUQ01742.1"/>
    <property type="molecule type" value="Genomic_DNA"/>
</dbReference>
<protein>
    <recommendedName>
        <fullName evidence="3">Urease subunit beta</fullName>
        <ecNumber evidence="3">3.5.1.5</ecNumber>
    </recommendedName>
    <alternativeName>
        <fullName evidence="3">Urea amidohydrolase subunit beta</fullName>
    </alternativeName>
</protein>
<sequence length="119" mass="13235">MKIGEIMASDREITLNEGKKTVTVMVANKGDRPVQVGSHFHFFEVNRCLSFDRETAYGYHLDIPSGTSVRFEPGEEKEVQLVEMGGRKRVFGLNDLTRAQATADTKAASLENAKLKGFL</sequence>
<dbReference type="OrthoDB" id="9797217at2"/>
<dbReference type="HAMAP" id="MF_01954">
    <property type="entry name" value="Urease_beta"/>
    <property type="match status" value="1"/>
</dbReference>
<dbReference type="RefSeq" id="WP_055221500.1">
    <property type="nucleotide sequence ID" value="NZ_CAXSRP010000016.1"/>
</dbReference>
<reference evidence="5" key="2">
    <citation type="submission" date="2022-01" db="EMBL/GenBank/DDBJ databases">
        <title>Collection of gut derived symbiotic bacterial strains cultured from healthy donors.</title>
        <authorList>
            <person name="Lin H."/>
            <person name="Kohout C."/>
            <person name="Waligurski E."/>
            <person name="Pamer E.G."/>
        </authorList>
    </citation>
    <scope>NUCLEOTIDE SEQUENCE</scope>
    <source>
        <strain evidence="5">DFI.5.49</strain>
    </source>
</reference>
<comment type="catalytic activity">
    <reaction evidence="2 3">
        <text>urea + 2 H2O + H(+) = hydrogencarbonate + 2 NH4(+)</text>
        <dbReference type="Rhea" id="RHEA:20557"/>
        <dbReference type="ChEBI" id="CHEBI:15377"/>
        <dbReference type="ChEBI" id="CHEBI:15378"/>
        <dbReference type="ChEBI" id="CHEBI:16199"/>
        <dbReference type="ChEBI" id="CHEBI:17544"/>
        <dbReference type="ChEBI" id="CHEBI:28938"/>
        <dbReference type="EC" id="3.5.1.5"/>
    </reaction>
</comment>
<comment type="pathway">
    <text evidence="3">Nitrogen metabolism; urea degradation; CO(2) and NH(3) from urea (urease route): step 1/1.</text>
</comment>
<keyword evidence="1 3" id="KW-0378">Hydrolase</keyword>
<gene>
    <name evidence="4" type="primary">ureA_1</name>
    <name evidence="3 5" type="synonym">ureB</name>
    <name evidence="4" type="ORF">ERS852498_03410</name>
    <name evidence="5" type="ORF">L0N21_10090</name>
</gene>
<dbReference type="GO" id="GO:0009039">
    <property type="term" value="F:urease activity"/>
    <property type="evidence" value="ECO:0007669"/>
    <property type="project" value="UniProtKB-UniRule"/>
</dbReference>
<dbReference type="PANTHER" id="PTHR33569:SF1">
    <property type="entry name" value="UREASE"/>
    <property type="match status" value="1"/>
</dbReference>
<dbReference type="PANTHER" id="PTHR33569">
    <property type="entry name" value="UREASE"/>
    <property type="match status" value="1"/>
</dbReference>
<accession>A0A174UEV2</accession>
<dbReference type="InterPro" id="IPR036461">
    <property type="entry name" value="Urease_betasu_sf"/>
</dbReference>
<dbReference type="UniPathway" id="UPA00258">
    <property type="reaction ID" value="UER00370"/>
</dbReference>
<dbReference type="EMBL" id="JAKNFS010000012">
    <property type="protein sequence ID" value="MCG4765856.1"/>
    <property type="molecule type" value="Genomic_DNA"/>
</dbReference>
<dbReference type="InterPro" id="IPR002019">
    <property type="entry name" value="Urease_beta-like"/>
</dbReference>
<dbReference type="AlphaFoldDB" id="A0A174UEV2"/>
<dbReference type="InterPro" id="IPR050069">
    <property type="entry name" value="Urease_subunit"/>
</dbReference>
<keyword evidence="3" id="KW-0963">Cytoplasm</keyword>
<evidence type="ECO:0000313" key="5">
    <source>
        <dbReference type="EMBL" id="MCG4765856.1"/>
    </source>
</evidence>
<dbReference type="Proteomes" id="UP000095709">
    <property type="component" value="Unassembled WGS sequence"/>
</dbReference>
<dbReference type="CDD" id="cd00407">
    <property type="entry name" value="Urease_beta"/>
    <property type="match status" value="1"/>
</dbReference>
<dbReference type="SUPFAM" id="SSF51278">
    <property type="entry name" value="Urease, beta-subunit"/>
    <property type="match status" value="1"/>
</dbReference>
<comment type="subunit">
    <text evidence="3">Heterotrimer of UreA (gamma), UreB (beta) and UreC (alpha) subunits. Three heterotrimers associate to form the active enzyme.</text>
</comment>
<dbReference type="Gene3D" id="2.10.150.10">
    <property type="entry name" value="Urease, beta subunit"/>
    <property type="match status" value="1"/>
</dbReference>
<proteinExistence type="inferred from homology"/>
<dbReference type="EC" id="3.5.1.5" evidence="3"/>
<organism evidence="4 6">
    <name type="scientific">Fusicatenibacter saccharivorans</name>
    <dbReference type="NCBI Taxonomy" id="1150298"/>
    <lineage>
        <taxon>Bacteria</taxon>
        <taxon>Bacillati</taxon>
        <taxon>Bacillota</taxon>
        <taxon>Clostridia</taxon>
        <taxon>Lachnospirales</taxon>
        <taxon>Lachnospiraceae</taxon>
        <taxon>Fusicatenibacter</taxon>
    </lineage>
</organism>
<dbReference type="STRING" id="1150298.ERS852406_03149"/>
<dbReference type="NCBIfam" id="NF009682">
    <property type="entry name" value="PRK13203.1"/>
    <property type="match status" value="1"/>
</dbReference>
<dbReference type="NCBIfam" id="TIGR00192">
    <property type="entry name" value="urease_beta"/>
    <property type="match status" value="1"/>
</dbReference>
<evidence type="ECO:0000313" key="4">
    <source>
        <dbReference type="EMBL" id="CUQ01742.1"/>
    </source>
</evidence>
<dbReference type="Proteomes" id="UP001199915">
    <property type="component" value="Unassembled WGS sequence"/>
</dbReference>
<evidence type="ECO:0000256" key="2">
    <source>
        <dbReference type="ARBA" id="ARBA00047778"/>
    </source>
</evidence>
<evidence type="ECO:0000256" key="3">
    <source>
        <dbReference type="HAMAP-Rule" id="MF_01954"/>
    </source>
</evidence>
<comment type="subcellular location">
    <subcellularLocation>
        <location evidence="3">Cytoplasm</location>
    </subcellularLocation>
</comment>
<dbReference type="GO" id="GO:0035550">
    <property type="term" value="C:urease complex"/>
    <property type="evidence" value="ECO:0007669"/>
    <property type="project" value="InterPro"/>
</dbReference>
<comment type="similarity">
    <text evidence="3">Belongs to the urease beta subunit family.</text>
</comment>
<dbReference type="GO" id="GO:0043419">
    <property type="term" value="P:urea catabolic process"/>
    <property type="evidence" value="ECO:0007669"/>
    <property type="project" value="UniProtKB-UniRule"/>
</dbReference>
<name>A0A174UEV2_9FIRM</name>
<evidence type="ECO:0000313" key="6">
    <source>
        <dbReference type="Proteomes" id="UP000095709"/>
    </source>
</evidence>
<dbReference type="Pfam" id="PF00699">
    <property type="entry name" value="Urease_beta"/>
    <property type="match status" value="1"/>
</dbReference>
<evidence type="ECO:0000256" key="1">
    <source>
        <dbReference type="ARBA" id="ARBA00022801"/>
    </source>
</evidence>
<dbReference type="FunFam" id="2.10.150.10:FF:000001">
    <property type="entry name" value="Urease subunit beta"/>
    <property type="match status" value="1"/>
</dbReference>
<reference evidence="4 6" key="1">
    <citation type="submission" date="2015-09" db="EMBL/GenBank/DDBJ databases">
        <authorList>
            <consortium name="Pathogen Informatics"/>
        </authorList>
    </citation>
    <scope>NUCLEOTIDE SEQUENCE [LARGE SCALE GENOMIC DNA]</scope>
    <source>
        <strain evidence="4 6">2789STDY5834885</strain>
    </source>
</reference>